<dbReference type="Gene3D" id="1.25.10.10">
    <property type="entry name" value="Leucine-rich Repeat Variant"/>
    <property type="match status" value="1"/>
</dbReference>
<dbReference type="PANTHER" id="PTHR45994">
    <property type="entry name" value="FI21225P1"/>
    <property type="match status" value="1"/>
</dbReference>
<dbReference type="OrthoDB" id="5574718at2759"/>
<comment type="caution">
    <text evidence="4">The sequence shown here is derived from an EMBL/GenBank/DDBJ whole genome shotgun (WGS) entry which is preliminary data.</text>
</comment>
<dbReference type="EMBL" id="JANBQB010000421">
    <property type="protein sequence ID" value="KAJ1976545.1"/>
    <property type="molecule type" value="Genomic_DNA"/>
</dbReference>
<dbReference type="GO" id="GO:0005737">
    <property type="term" value="C:cytoplasm"/>
    <property type="evidence" value="ECO:0007669"/>
    <property type="project" value="UniProtKB-SubCell"/>
</dbReference>
<dbReference type="PANTHER" id="PTHR45994:SF1">
    <property type="entry name" value="FI21225P1"/>
    <property type="match status" value="1"/>
</dbReference>
<gene>
    <name evidence="4" type="primary">SHE4</name>
    <name evidence="4" type="ORF">H4R34_003942</name>
</gene>
<evidence type="ECO:0000256" key="1">
    <source>
        <dbReference type="ARBA" id="ARBA00004496"/>
    </source>
</evidence>
<dbReference type="Proteomes" id="UP001151582">
    <property type="component" value="Unassembled WGS sequence"/>
</dbReference>
<dbReference type="InterPro" id="IPR011989">
    <property type="entry name" value="ARM-like"/>
</dbReference>
<dbReference type="GO" id="GO:0051879">
    <property type="term" value="F:Hsp90 protein binding"/>
    <property type="evidence" value="ECO:0007669"/>
    <property type="project" value="TreeGrafter"/>
</dbReference>
<keyword evidence="5" id="KW-1185">Reference proteome</keyword>
<sequence length="993" mass="108202">MVAESAPVPAGWAIQVLKASSCHGAQCARLVESCQALDAEDLTNVLPDAADPVRCHCQETLETLLQWVLPQEPQNAATPKPATGALPTEKPMGSLDTATFGVNAQQQRLATTLIALASVATPSPVPVLIQGLFPQSFTSDASRQLIQHLLLTQLATRPMLNRILSALAEQFAQSDHSDWWDAVMHAIQTQLTARVHSSDDTLARDAIIALTGFLATPQAQPMACHVVLSEGLLSRLFDALEYESLDSRITIMGLVLATARHRECVEKVLSVGETYLRSSAQPLLKWAQTNDAATMLPPHEFVLEGLVTLCAVAQLTLTARLLAANADPSLPLAPVITAPILTADQIAGTLRALTQRLLEAHPDPLAAPVDSDYNATMYCSRLETLEQLLESSLFCLFTADLRAQFRRDRSVWAALGRVVDIALDRLDQLISMASAWAVPIVTSTWSFFHTVAMVWESVTRYPPVLDDQQKQAKRLRTYAQRAQEQKASGSAPKAEPTLATDQLTEAQMTDELMALQRTNPQALQWWSKFAKQTTRFWKQHVDHRTHHLTLVCTREGAPIALSCPAHTALAVLALVAQTHVHLATAPGLRGTLAQHGAVTYLLDLVKAGNAMIQEEPSATTPTAAAPTQWVQRGYTLCNQATLALAKLAISLDPNVAYTYGQARSLAPALARLLKPPTHPSDQRTMVSLGQFEAMMALTNLACLDHVPMEMVASKHEDSTAAHASPLDIRSYIAVTCQVLPLIELLILDQHPLVSRAATEALCNLMFSDAVFSQYAESCERFVQTIQPPDPKTQPQPQPTGDLPAPADHQAVKPFARCKIHVLVALTSSDDVATQSAASGALAILTSHPIAAWALYYHPNGLRSLFELLGATCDDNDSFDENGWRGRPCLVPQSDTKGSSHSPPLAYLHPDWFNPDSEHYATPGLQHRALECVKNLLTHFPTESNAYRRLLEDYAAPQLVKEVVQGALRYKVAPVAQAGMEVLKLVSQKQPKRL</sequence>
<evidence type="ECO:0000256" key="2">
    <source>
        <dbReference type="ARBA" id="ARBA00022490"/>
    </source>
</evidence>
<evidence type="ECO:0000313" key="5">
    <source>
        <dbReference type="Proteomes" id="UP001151582"/>
    </source>
</evidence>
<organism evidence="4 5">
    <name type="scientific">Dimargaris verticillata</name>
    <dbReference type="NCBI Taxonomy" id="2761393"/>
    <lineage>
        <taxon>Eukaryota</taxon>
        <taxon>Fungi</taxon>
        <taxon>Fungi incertae sedis</taxon>
        <taxon>Zoopagomycota</taxon>
        <taxon>Kickxellomycotina</taxon>
        <taxon>Dimargaritomycetes</taxon>
        <taxon>Dimargaritales</taxon>
        <taxon>Dimargaritaceae</taxon>
        <taxon>Dimargaris</taxon>
    </lineage>
</organism>
<evidence type="ECO:0000256" key="3">
    <source>
        <dbReference type="SAM" id="MobiDB-lite"/>
    </source>
</evidence>
<dbReference type="InterPro" id="IPR016024">
    <property type="entry name" value="ARM-type_fold"/>
</dbReference>
<accession>A0A9W8E8L4</accession>
<comment type="subcellular location">
    <subcellularLocation>
        <location evidence="1">Cytoplasm</location>
    </subcellularLocation>
</comment>
<proteinExistence type="predicted"/>
<feature type="region of interest" description="Disordered" evidence="3">
    <location>
        <begin position="476"/>
        <end position="497"/>
    </location>
</feature>
<evidence type="ECO:0000313" key="4">
    <source>
        <dbReference type="EMBL" id="KAJ1976545.1"/>
    </source>
</evidence>
<feature type="compositionally biased region" description="Pro residues" evidence="3">
    <location>
        <begin position="787"/>
        <end position="797"/>
    </location>
</feature>
<name>A0A9W8E8L4_9FUNG</name>
<feature type="region of interest" description="Disordered" evidence="3">
    <location>
        <begin position="785"/>
        <end position="807"/>
    </location>
</feature>
<keyword evidence="2" id="KW-0963">Cytoplasm</keyword>
<dbReference type="AlphaFoldDB" id="A0A9W8E8L4"/>
<protein>
    <submittedName>
        <fullName evidence="4">SWI5-dependent HO expression protein 4</fullName>
    </submittedName>
</protein>
<reference evidence="4" key="1">
    <citation type="submission" date="2022-07" db="EMBL/GenBank/DDBJ databases">
        <title>Phylogenomic reconstructions and comparative analyses of Kickxellomycotina fungi.</title>
        <authorList>
            <person name="Reynolds N.K."/>
            <person name="Stajich J.E."/>
            <person name="Barry K."/>
            <person name="Grigoriev I.V."/>
            <person name="Crous P."/>
            <person name="Smith M.E."/>
        </authorList>
    </citation>
    <scope>NUCLEOTIDE SEQUENCE</scope>
    <source>
        <strain evidence="4">RSA 567</strain>
    </source>
</reference>
<dbReference type="SUPFAM" id="SSF48371">
    <property type="entry name" value="ARM repeat"/>
    <property type="match status" value="1"/>
</dbReference>